<gene>
    <name evidence="1" type="ORF">KBB96_08855</name>
    <name evidence="2" type="ORF">KBB96_09925</name>
</gene>
<proteinExistence type="predicted"/>
<dbReference type="Proteomes" id="UP000676169">
    <property type="component" value="Chromosome"/>
</dbReference>
<dbReference type="KEGG" id="lamb:KBB96_09925"/>
<evidence type="ECO:0000313" key="2">
    <source>
        <dbReference type="EMBL" id="QUE53198.1"/>
    </source>
</evidence>
<evidence type="ECO:0000313" key="1">
    <source>
        <dbReference type="EMBL" id="QUE52986.1"/>
    </source>
</evidence>
<dbReference type="NCBIfam" id="NF047593">
    <property type="entry name" value="IS66_ISAeme5_TnpA"/>
    <property type="match status" value="1"/>
</dbReference>
<dbReference type="AlphaFoldDB" id="A0A975PGY0"/>
<evidence type="ECO:0000313" key="3">
    <source>
        <dbReference type="Proteomes" id="UP000676169"/>
    </source>
</evidence>
<evidence type="ECO:0008006" key="4">
    <source>
        <dbReference type="Google" id="ProtNLM"/>
    </source>
</evidence>
<dbReference type="RefSeq" id="WP_211634330.1">
    <property type="nucleotide sequence ID" value="NZ_CP073100.1"/>
</dbReference>
<reference evidence="2" key="1">
    <citation type="submission" date="2021-04" db="EMBL/GenBank/DDBJ databases">
        <title>Luteolibacter sp. 32A isolated from the skin of an Anderson's salamander (Ambystoma andersonii).</title>
        <authorList>
            <person name="Spergser J."/>
            <person name="Busse H.-J."/>
        </authorList>
    </citation>
    <scope>NUCLEOTIDE SEQUENCE</scope>
    <source>
        <strain evidence="2">32A</strain>
    </source>
</reference>
<organism evidence="2 3">
    <name type="scientific">Luteolibacter ambystomatis</name>
    <dbReference type="NCBI Taxonomy" id="2824561"/>
    <lineage>
        <taxon>Bacteria</taxon>
        <taxon>Pseudomonadati</taxon>
        <taxon>Verrucomicrobiota</taxon>
        <taxon>Verrucomicrobiia</taxon>
        <taxon>Verrucomicrobiales</taxon>
        <taxon>Verrucomicrobiaceae</taxon>
        <taxon>Luteolibacter</taxon>
    </lineage>
</organism>
<dbReference type="KEGG" id="lamb:KBB96_08855"/>
<sequence>MKQDCIGRIRFSREQRDALLDAYQSSGSSGPQFCALHGVKYQTFATWLQKRKRDDGRYPVSGPAPAAPLFLPAVVEKFPTGIPPVGSVGLEVRLPGGATLLIRDETDVSLAARVIQRLSGGAAC</sequence>
<name>A0A975PGY0_9BACT</name>
<accession>A0A975PGY0</accession>
<dbReference type="EMBL" id="CP073100">
    <property type="protein sequence ID" value="QUE52986.1"/>
    <property type="molecule type" value="Genomic_DNA"/>
</dbReference>
<keyword evidence="3" id="KW-1185">Reference proteome</keyword>
<protein>
    <recommendedName>
        <fullName evidence="4">Transposase</fullName>
    </recommendedName>
</protein>
<dbReference type="EMBL" id="CP073100">
    <property type="protein sequence ID" value="QUE53198.1"/>
    <property type="molecule type" value="Genomic_DNA"/>
</dbReference>